<proteinExistence type="predicted"/>
<sequence length="655" mass="73038">MPIAHLVLAASTLLGWSDITIQPARGDRGFSASHPSVAAMDRPSPRTLETLSRYDLEKRYRKDPEHAILSLEKIARNQPSAELVYALAELSWVDGGKNERWRKTQAVGRYLDAVAYAHDYLFDPELAEGRAPADPRYRVACEIYNAGLERIIRAAQAQDPIDPQGKIKLKAGDREHELQVALDANSPWKPADIHKLLPTTDFEVGGLATSRNSYGIGVPLIGVREADAKRADRPPAERFYPPEMAFPLTAFLVPNSRLRDPVEDVNQVRQCTLRLVDPLLYQLVGEPPTQIALETDLTTPLAYMWSRTDLERFRWSGLMRPEQALERANLVMIRPYEPGKIPVVMVHGLISSPLAWIPMLDELERDPMIRDRYQFLLYMYPTGVPLPIAAANLRDALTQAKSMYNPDGREPDFDRMVLLGHSMGGLLSHCMVLSSGEQLWQLNSDQTFEDILGPPDVLAQLKRLLFFEPLPFVKRVVFLATPHRGSDLSRSMIGRVSTNLIADPDSIHKLLSQLVKDNPDAFKGRFRRFPSSIETLATDSPTLTAILEMKLASDVVLHSVIGSVRPDDRRQTTDGVVPYRSSHLEGVASEKIVRSDHGVQKDPLAVREVRRILHEHLGLKAPAPTPRDPAETPGSHAASATARAGEEPALPTLPR</sequence>
<feature type="region of interest" description="Disordered" evidence="1">
    <location>
        <begin position="616"/>
        <end position="655"/>
    </location>
</feature>
<reference evidence="2 3" key="1">
    <citation type="submission" date="2023-03" db="EMBL/GenBank/DDBJ databases">
        <title>Paludisphaera mucosa sp. nov. a novel planctomycete from northern fen.</title>
        <authorList>
            <person name="Ivanova A."/>
        </authorList>
    </citation>
    <scope>NUCLEOTIDE SEQUENCE [LARGE SCALE GENOMIC DNA]</scope>
    <source>
        <strain evidence="2 3">Pla2</strain>
    </source>
</reference>
<organism evidence="2 3">
    <name type="scientific">Paludisphaera mucosa</name>
    <dbReference type="NCBI Taxonomy" id="3030827"/>
    <lineage>
        <taxon>Bacteria</taxon>
        <taxon>Pseudomonadati</taxon>
        <taxon>Planctomycetota</taxon>
        <taxon>Planctomycetia</taxon>
        <taxon>Isosphaerales</taxon>
        <taxon>Isosphaeraceae</taxon>
        <taxon>Paludisphaera</taxon>
    </lineage>
</organism>
<evidence type="ECO:0000313" key="3">
    <source>
        <dbReference type="Proteomes" id="UP001216907"/>
    </source>
</evidence>
<dbReference type="RefSeq" id="WP_277859158.1">
    <property type="nucleotide sequence ID" value="NZ_JARRAG010000001.1"/>
</dbReference>
<evidence type="ECO:0008006" key="4">
    <source>
        <dbReference type="Google" id="ProtNLM"/>
    </source>
</evidence>
<dbReference type="Gene3D" id="3.40.50.1820">
    <property type="entry name" value="alpha/beta hydrolase"/>
    <property type="match status" value="1"/>
</dbReference>
<evidence type="ECO:0000313" key="2">
    <source>
        <dbReference type="EMBL" id="MDG3002794.1"/>
    </source>
</evidence>
<protein>
    <recommendedName>
        <fullName evidence="4">AB hydrolase-1 domain-containing protein</fullName>
    </recommendedName>
</protein>
<gene>
    <name evidence="2" type="ORF">PZE19_03245</name>
</gene>
<name>A0ABT6F5V7_9BACT</name>
<evidence type="ECO:0000256" key="1">
    <source>
        <dbReference type="SAM" id="MobiDB-lite"/>
    </source>
</evidence>
<dbReference type="SUPFAM" id="SSF53474">
    <property type="entry name" value="alpha/beta-Hydrolases"/>
    <property type="match status" value="1"/>
</dbReference>
<accession>A0ABT6F5V7</accession>
<dbReference type="InterPro" id="IPR029058">
    <property type="entry name" value="AB_hydrolase_fold"/>
</dbReference>
<dbReference type="EMBL" id="JARRAG010000001">
    <property type="protein sequence ID" value="MDG3002794.1"/>
    <property type="molecule type" value="Genomic_DNA"/>
</dbReference>
<keyword evidence="3" id="KW-1185">Reference proteome</keyword>
<comment type="caution">
    <text evidence="2">The sequence shown here is derived from an EMBL/GenBank/DDBJ whole genome shotgun (WGS) entry which is preliminary data.</text>
</comment>
<dbReference type="Proteomes" id="UP001216907">
    <property type="component" value="Unassembled WGS sequence"/>
</dbReference>